<sequence>MTNELVVPKPCGSARPRITDQVTAGANHAEIKYFGPVPPAYVDKGLPRWSSGRNYDYRTRGLAFDSRVGLSITGLFFGFSKNFRCIVNSDRGKNHPCPALGEARGSVRLLLTITYPVPIPALRAGTPVSPLDSLQLRICDIYFYIVVRLQVCGHYIIAYSKLQQIFSCVVGAFTNIQVHIHMTPRPETTICGSHKELLRAGIEPATRCAAASCPATAPTVQSNHE</sequence>
<name>A0A2H1WR57_SPOFR</name>
<accession>A0A2H1WR57</accession>
<protein>
    <submittedName>
        <fullName evidence="1">SFRICE_021725</fullName>
    </submittedName>
</protein>
<dbReference type="EMBL" id="ODYU01010424">
    <property type="protein sequence ID" value="SOQ55518.1"/>
    <property type="molecule type" value="Genomic_DNA"/>
</dbReference>
<dbReference type="AlphaFoldDB" id="A0A2H1WR57"/>
<gene>
    <name evidence="1" type="ORF">SFRICE_021725</name>
</gene>
<proteinExistence type="predicted"/>
<organism evidence="1">
    <name type="scientific">Spodoptera frugiperda</name>
    <name type="common">Fall armyworm</name>
    <dbReference type="NCBI Taxonomy" id="7108"/>
    <lineage>
        <taxon>Eukaryota</taxon>
        <taxon>Metazoa</taxon>
        <taxon>Ecdysozoa</taxon>
        <taxon>Arthropoda</taxon>
        <taxon>Hexapoda</taxon>
        <taxon>Insecta</taxon>
        <taxon>Pterygota</taxon>
        <taxon>Neoptera</taxon>
        <taxon>Endopterygota</taxon>
        <taxon>Lepidoptera</taxon>
        <taxon>Glossata</taxon>
        <taxon>Ditrysia</taxon>
        <taxon>Noctuoidea</taxon>
        <taxon>Noctuidae</taxon>
        <taxon>Amphipyrinae</taxon>
        <taxon>Spodoptera</taxon>
    </lineage>
</organism>
<reference evidence="1" key="1">
    <citation type="submission" date="2016-07" db="EMBL/GenBank/DDBJ databases">
        <authorList>
            <person name="Bretaudeau A."/>
        </authorList>
    </citation>
    <scope>NUCLEOTIDE SEQUENCE</scope>
    <source>
        <strain evidence="1">Rice</strain>
        <tissue evidence="1">Whole body</tissue>
    </source>
</reference>
<evidence type="ECO:0000313" key="1">
    <source>
        <dbReference type="EMBL" id="SOQ55518.1"/>
    </source>
</evidence>